<dbReference type="GO" id="GO:0016787">
    <property type="term" value="F:hydrolase activity"/>
    <property type="evidence" value="ECO:0007669"/>
    <property type="project" value="InterPro"/>
</dbReference>
<organism evidence="3 4">
    <name type="scientific">Anisodus acutangulus</name>
    <dbReference type="NCBI Taxonomy" id="402998"/>
    <lineage>
        <taxon>Eukaryota</taxon>
        <taxon>Viridiplantae</taxon>
        <taxon>Streptophyta</taxon>
        <taxon>Embryophyta</taxon>
        <taxon>Tracheophyta</taxon>
        <taxon>Spermatophyta</taxon>
        <taxon>Magnoliopsida</taxon>
        <taxon>eudicotyledons</taxon>
        <taxon>Gunneridae</taxon>
        <taxon>Pentapetalae</taxon>
        <taxon>asterids</taxon>
        <taxon>lamiids</taxon>
        <taxon>Solanales</taxon>
        <taxon>Solanaceae</taxon>
        <taxon>Solanoideae</taxon>
        <taxon>Hyoscyameae</taxon>
        <taxon>Anisodus</taxon>
    </lineage>
</organism>
<evidence type="ECO:0000313" key="3">
    <source>
        <dbReference type="EMBL" id="KAJ8547386.1"/>
    </source>
</evidence>
<dbReference type="InterPro" id="IPR050466">
    <property type="entry name" value="Carboxylest/Gibb_receptor"/>
</dbReference>
<proteinExistence type="inferred from homology"/>
<dbReference type="Pfam" id="PF07859">
    <property type="entry name" value="Abhydrolase_3"/>
    <property type="match status" value="1"/>
</dbReference>
<dbReference type="PANTHER" id="PTHR23024:SF465">
    <property type="entry name" value="2-HYDROXYISOFLAVANONE DEHYDRATASE-LIKE"/>
    <property type="match status" value="1"/>
</dbReference>
<evidence type="ECO:0000259" key="2">
    <source>
        <dbReference type="Pfam" id="PF07859"/>
    </source>
</evidence>
<evidence type="ECO:0000256" key="1">
    <source>
        <dbReference type="ARBA" id="ARBA00010515"/>
    </source>
</evidence>
<protein>
    <recommendedName>
        <fullName evidence="2">Alpha/beta hydrolase fold-3 domain-containing protein</fullName>
    </recommendedName>
</protein>
<name>A0A9Q1RAP6_9SOLA</name>
<dbReference type="PANTHER" id="PTHR23024">
    <property type="entry name" value="ARYLACETAMIDE DEACETYLASE"/>
    <property type="match status" value="1"/>
</dbReference>
<keyword evidence="4" id="KW-1185">Reference proteome</keyword>
<dbReference type="Proteomes" id="UP001152561">
    <property type="component" value="Unassembled WGS sequence"/>
</dbReference>
<reference evidence="4" key="1">
    <citation type="journal article" date="2023" name="Proc. Natl. Acad. Sci. U.S.A.">
        <title>Genomic and structural basis for evolution of tropane alkaloid biosynthesis.</title>
        <authorList>
            <person name="Wanga Y.-J."/>
            <person name="Taina T."/>
            <person name="Yua J.-Y."/>
            <person name="Lia J."/>
            <person name="Xua B."/>
            <person name="Chenc J."/>
            <person name="D'Auriad J.C."/>
            <person name="Huanga J.-P."/>
            <person name="Huanga S.-X."/>
        </authorList>
    </citation>
    <scope>NUCLEOTIDE SEQUENCE [LARGE SCALE GENOMIC DNA]</scope>
    <source>
        <strain evidence="4">cv. KIB-2019</strain>
    </source>
</reference>
<dbReference type="AlphaFoldDB" id="A0A9Q1RAP6"/>
<feature type="domain" description="Alpha/beta hydrolase fold-3" evidence="2">
    <location>
        <begin position="76"/>
        <end position="295"/>
    </location>
</feature>
<dbReference type="InterPro" id="IPR013094">
    <property type="entry name" value="AB_hydrolase_3"/>
</dbReference>
<dbReference type="OrthoDB" id="408631at2759"/>
<dbReference type="EMBL" id="JAJAGQ010000012">
    <property type="protein sequence ID" value="KAJ8547386.1"/>
    <property type="molecule type" value="Genomic_DNA"/>
</dbReference>
<comment type="similarity">
    <text evidence="1">Belongs to the 'GDXG' lipolytic enzyme family.</text>
</comment>
<gene>
    <name evidence="3" type="ORF">K7X08_010972</name>
</gene>
<dbReference type="InterPro" id="IPR029058">
    <property type="entry name" value="AB_hydrolase_fold"/>
</dbReference>
<comment type="caution">
    <text evidence="3">The sequence shown here is derived from an EMBL/GenBank/DDBJ whole genome shotgun (WGS) entry which is preliminary data.</text>
</comment>
<evidence type="ECO:0000313" key="4">
    <source>
        <dbReference type="Proteomes" id="UP001152561"/>
    </source>
</evidence>
<dbReference type="SUPFAM" id="SSF53474">
    <property type="entry name" value="alpha/beta-Hydrolases"/>
    <property type="match status" value="1"/>
</dbReference>
<sequence>MASEDNELVTDLYPTFRLYKNGHVERFYEHFNVFYVPPLLEYPATGVSSRDITISSHVSARLYLPKNTTNEKLPVLVFYHGGGLVLGSAFFNKVHRFMNHLVSESNAIGVSVEYRLAPENDLTTLYEDCWTALQWVASHSENNNSTNVTSKLDSWVTSYGDLSRVFIAGESAGGNIVYHMAMRAGRESLNGDVKILGSILACPFFLMPDENIDFEGNLAYNLWIAICPEMESGLSPIDSSKLSGLGCSKLFMGIAEKDVLVPREIMVRFVEGVKQSGWSGELVFFEVEGEEHCFFIEDSEAEKAKDLIKRFSSFIQHCSKLAFGFLKAASLKLRRRSLDLKQQKLSQEAVPTADSKGDNWKKLVGSMRPLHLQDNQSPPVKSPSPPVECCEIFCSPSPSTSSVGTMSQYASANNLQELYGQSDDEEEEDPDQVFDAIGADEMIDAKAENFIAQF</sequence>
<dbReference type="Gene3D" id="3.40.50.1820">
    <property type="entry name" value="alpha/beta hydrolase"/>
    <property type="match status" value="1"/>
</dbReference>
<accession>A0A9Q1RAP6</accession>